<dbReference type="EMBL" id="FTMA01000013">
    <property type="protein sequence ID" value="SIR40538.1"/>
    <property type="molecule type" value="Genomic_DNA"/>
</dbReference>
<dbReference type="Pfam" id="PF01915">
    <property type="entry name" value="Glyco_hydro_3_C"/>
    <property type="match status" value="1"/>
</dbReference>
<proteinExistence type="inferred from homology"/>
<sequence length="805" mass="90710">MIMTMTMRMKMLVCIAVVLLAPKQEMTAQQKPIYHKGWIDFNKNGEKDIYEDFTEPIESRIENLISLMTTEEKTMQMVTLYGYGRVAEDEIPTPDWKNELWKDGLANIDEASNGVSEKAQYTFPYSKHVWALNQIQQFFIEDTRLGIPVEFTNEGIRGLNHVKATSFPAQIGMGATWNPDLVYKVGQVIGKEAFALGYHNIYSPVLDVARDQRWGRIVESFGEDPFLVSEYGVQISKGLQEQGVVNSLKHYAIYSAPKGGRDGHVRLDPHLSWRDMHQMYLYPFKRTIQETDIMGVMSSYNDYDGEPITGSHYFLTELLRDTYGFKGYVVSDSDALAYLYSKHKVVGSYKQAVLKAVTAGLNVRTTFNHPKNFIEPLRELVAEGSISQDLLNQRVREVLLVKFKEGLFDNPYRNEKNADEVVYNSNHKALSLKASQESIVLLKNDKRTLPLDKNKLSGILVCGPTAQSTSSSISRYGALQSKIVSGHQGIVEYLKGSKVEVAYEKGVDIKDAHWPDSEVFDVPLETEEEKMIANAVNEAQQSDAVILFLGEDETMVGENLSRTSLDLPGHQKNLLKALSKLDKPLIVVLLNGHPLSINFADRRADAILEAWFPGEFGGQAIAEILFGDYNPGGKLPVTVLRSVGQIPFNFPYKRDSQLGQAKEGPNGTGESRVVTELYPFGYGLSYTSFDYDDLKVHGDISTTAGKLSVSFTVKNTGKIAGDVVPQLYVNDEISSRTTYEWQLRGFKRIHLKPNEMRKVEFEIYPKDLELIDDNRDFVVEKGDFNIAIGNSSKDFRLKDSFKIEK</sequence>
<dbReference type="GO" id="GO:0031222">
    <property type="term" value="P:arabinan catabolic process"/>
    <property type="evidence" value="ECO:0007669"/>
    <property type="project" value="TreeGrafter"/>
</dbReference>
<evidence type="ECO:0000256" key="1">
    <source>
        <dbReference type="ARBA" id="ARBA00005336"/>
    </source>
</evidence>
<dbReference type="Gene3D" id="2.60.40.10">
    <property type="entry name" value="Immunoglobulins"/>
    <property type="match status" value="1"/>
</dbReference>
<evidence type="ECO:0000313" key="6">
    <source>
        <dbReference type="Proteomes" id="UP000186953"/>
    </source>
</evidence>
<name>A0A1N7ANH3_9FLAO</name>
<dbReference type="SUPFAM" id="SSF52279">
    <property type="entry name" value="Beta-D-glucan exohydrolase, C-terminal domain"/>
    <property type="match status" value="1"/>
</dbReference>
<evidence type="ECO:0000256" key="2">
    <source>
        <dbReference type="ARBA" id="ARBA00022729"/>
    </source>
</evidence>
<dbReference type="PANTHER" id="PTHR42721:SF3">
    <property type="entry name" value="BETA-D-XYLOSIDASE 5-RELATED"/>
    <property type="match status" value="1"/>
</dbReference>
<dbReference type="Proteomes" id="UP000186953">
    <property type="component" value="Unassembled WGS sequence"/>
</dbReference>
<organism evidence="5 6">
    <name type="scientific">Maribacter ulvicola</name>
    <dbReference type="NCBI Taxonomy" id="228959"/>
    <lineage>
        <taxon>Bacteria</taxon>
        <taxon>Pseudomonadati</taxon>
        <taxon>Bacteroidota</taxon>
        <taxon>Flavobacteriia</taxon>
        <taxon>Flavobacteriales</taxon>
        <taxon>Flavobacteriaceae</taxon>
        <taxon>Maribacter</taxon>
    </lineage>
</organism>
<dbReference type="InterPro" id="IPR026891">
    <property type="entry name" value="Fn3-like"/>
</dbReference>
<dbReference type="STRING" id="228959.SAMN05421797_11313"/>
<dbReference type="Pfam" id="PF14310">
    <property type="entry name" value="Fn3-like"/>
    <property type="match status" value="1"/>
</dbReference>
<evidence type="ECO:0000256" key="3">
    <source>
        <dbReference type="ARBA" id="ARBA00022801"/>
    </source>
</evidence>
<dbReference type="InterPro" id="IPR013783">
    <property type="entry name" value="Ig-like_fold"/>
</dbReference>
<dbReference type="GO" id="GO:0008422">
    <property type="term" value="F:beta-glucosidase activity"/>
    <property type="evidence" value="ECO:0007669"/>
    <property type="project" value="UniProtKB-ARBA"/>
</dbReference>
<dbReference type="InterPro" id="IPR036881">
    <property type="entry name" value="Glyco_hydro_3_C_sf"/>
</dbReference>
<dbReference type="InterPro" id="IPR002772">
    <property type="entry name" value="Glyco_hydro_3_C"/>
</dbReference>
<dbReference type="InterPro" id="IPR036962">
    <property type="entry name" value="Glyco_hydro_3_N_sf"/>
</dbReference>
<accession>A0A1N7ANH3</accession>
<keyword evidence="6" id="KW-1185">Reference proteome</keyword>
<protein>
    <submittedName>
        <fullName evidence="5">Beta-glucosidase</fullName>
    </submittedName>
</protein>
<feature type="domain" description="Fibronectin type III-like" evidence="4">
    <location>
        <begin position="723"/>
        <end position="792"/>
    </location>
</feature>
<dbReference type="SMART" id="SM01217">
    <property type="entry name" value="Fn3_like"/>
    <property type="match status" value="1"/>
</dbReference>
<dbReference type="InterPro" id="IPR017853">
    <property type="entry name" value="GH"/>
</dbReference>
<evidence type="ECO:0000259" key="4">
    <source>
        <dbReference type="SMART" id="SM01217"/>
    </source>
</evidence>
<dbReference type="GO" id="GO:0009044">
    <property type="term" value="F:xylan 1,4-beta-xylosidase activity"/>
    <property type="evidence" value="ECO:0007669"/>
    <property type="project" value="InterPro"/>
</dbReference>
<evidence type="ECO:0000313" key="5">
    <source>
        <dbReference type="EMBL" id="SIR40538.1"/>
    </source>
</evidence>
<dbReference type="PRINTS" id="PR00133">
    <property type="entry name" value="GLHYDRLASE3"/>
</dbReference>
<dbReference type="GO" id="GO:0045493">
    <property type="term" value="P:xylan catabolic process"/>
    <property type="evidence" value="ECO:0007669"/>
    <property type="project" value="InterPro"/>
</dbReference>
<keyword evidence="2" id="KW-0732">Signal</keyword>
<dbReference type="Gene3D" id="3.40.50.1700">
    <property type="entry name" value="Glycoside hydrolase family 3 C-terminal domain"/>
    <property type="match status" value="1"/>
</dbReference>
<dbReference type="GO" id="GO:0046556">
    <property type="term" value="F:alpha-L-arabinofuranosidase activity"/>
    <property type="evidence" value="ECO:0007669"/>
    <property type="project" value="TreeGrafter"/>
</dbReference>
<dbReference type="InterPro" id="IPR044993">
    <property type="entry name" value="BXL"/>
</dbReference>
<dbReference type="Gene3D" id="3.20.20.300">
    <property type="entry name" value="Glycoside hydrolase, family 3, N-terminal domain"/>
    <property type="match status" value="1"/>
</dbReference>
<dbReference type="InterPro" id="IPR001764">
    <property type="entry name" value="Glyco_hydro_3_N"/>
</dbReference>
<gene>
    <name evidence="5" type="ORF">SAMN05421797_11313</name>
</gene>
<dbReference type="PANTHER" id="PTHR42721">
    <property type="entry name" value="SUGAR HYDROLASE-RELATED"/>
    <property type="match status" value="1"/>
</dbReference>
<reference evidence="6" key="1">
    <citation type="submission" date="2017-01" db="EMBL/GenBank/DDBJ databases">
        <authorList>
            <person name="Varghese N."/>
            <person name="Submissions S."/>
        </authorList>
    </citation>
    <scope>NUCLEOTIDE SEQUENCE [LARGE SCALE GENOMIC DNA]</scope>
    <source>
        <strain evidence="6">DSM 15366</strain>
    </source>
</reference>
<comment type="similarity">
    <text evidence="1">Belongs to the glycosyl hydrolase 3 family.</text>
</comment>
<dbReference type="SUPFAM" id="SSF51445">
    <property type="entry name" value="(Trans)glycosidases"/>
    <property type="match status" value="1"/>
</dbReference>
<dbReference type="Pfam" id="PF00933">
    <property type="entry name" value="Glyco_hydro_3"/>
    <property type="match status" value="1"/>
</dbReference>
<dbReference type="AlphaFoldDB" id="A0A1N7ANH3"/>
<dbReference type="FunFam" id="2.60.40.10:FF:000495">
    <property type="entry name" value="Periplasmic beta-glucosidase"/>
    <property type="match status" value="1"/>
</dbReference>
<keyword evidence="3" id="KW-0378">Hydrolase</keyword>